<accession>A0ACB9R8Z8</accession>
<evidence type="ECO:0000313" key="1">
    <source>
        <dbReference type="EMBL" id="KAI4374119.1"/>
    </source>
</evidence>
<reference evidence="2" key="1">
    <citation type="journal article" date="2023" name="Front. Plant Sci.">
        <title>Chromosomal-level genome assembly of Melastoma candidum provides insights into trichome evolution.</title>
        <authorList>
            <person name="Zhong Y."/>
            <person name="Wu W."/>
            <person name="Sun C."/>
            <person name="Zou P."/>
            <person name="Liu Y."/>
            <person name="Dai S."/>
            <person name="Zhou R."/>
        </authorList>
    </citation>
    <scope>NUCLEOTIDE SEQUENCE [LARGE SCALE GENOMIC DNA]</scope>
</reference>
<name>A0ACB9R8Z8_9MYRT</name>
<organism evidence="1 2">
    <name type="scientific">Melastoma candidum</name>
    <dbReference type="NCBI Taxonomy" id="119954"/>
    <lineage>
        <taxon>Eukaryota</taxon>
        <taxon>Viridiplantae</taxon>
        <taxon>Streptophyta</taxon>
        <taxon>Embryophyta</taxon>
        <taxon>Tracheophyta</taxon>
        <taxon>Spermatophyta</taxon>
        <taxon>Magnoliopsida</taxon>
        <taxon>eudicotyledons</taxon>
        <taxon>Gunneridae</taxon>
        <taxon>Pentapetalae</taxon>
        <taxon>rosids</taxon>
        <taxon>malvids</taxon>
        <taxon>Myrtales</taxon>
        <taxon>Melastomataceae</taxon>
        <taxon>Melastomatoideae</taxon>
        <taxon>Melastomateae</taxon>
        <taxon>Melastoma</taxon>
    </lineage>
</organism>
<gene>
    <name evidence="1" type="ORF">MLD38_012154</name>
</gene>
<proteinExistence type="predicted"/>
<sequence length="237" mass="26722">MFAGWVNDKFRSERVEFRNLSAIIYIHTFHVTLSVVSQNVVRPNPSNGVSLRSRRRPPSTPTAGAPPTPSPLQLLPGGITPATPRPPSPSSPRSPDPTSFGRVADWTRALNNPSNKPNKPSAADASFFDFTSDESFFPLIPGEDSSFRLVDSSKPLTHRSSNIYPKFNPRHRFHHNRSQLPQRSDEEVEAKRLEAEKERAWRDRLYNVNRPNAGGQRREAAVFKSSVDIQPEWNMLD</sequence>
<comment type="caution">
    <text evidence="1">The sequence shown here is derived from an EMBL/GenBank/DDBJ whole genome shotgun (WGS) entry which is preliminary data.</text>
</comment>
<protein>
    <submittedName>
        <fullName evidence="1">Uncharacterized protein</fullName>
    </submittedName>
</protein>
<dbReference type="Proteomes" id="UP001057402">
    <property type="component" value="Chromosome 4"/>
</dbReference>
<dbReference type="EMBL" id="CM042883">
    <property type="protein sequence ID" value="KAI4374119.1"/>
    <property type="molecule type" value="Genomic_DNA"/>
</dbReference>
<evidence type="ECO:0000313" key="2">
    <source>
        <dbReference type="Proteomes" id="UP001057402"/>
    </source>
</evidence>
<keyword evidence="2" id="KW-1185">Reference proteome</keyword>